<evidence type="ECO:0000313" key="1">
    <source>
        <dbReference type="EMBL" id="GBR72699.1"/>
    </source>
</evidence>
<dbReference type="EMBL" id="BGZN01000002">
    <property type="protein sequence ID" value="GBR72699.1"/>
    <property type="molecule type" value="Genomic_DNA"/>
</dbReference>
<gene>
    <name evidence="1" type="ORF">NO1_0195</name>
</gene>
<organism evidence="1 2">
    <name type="scientific">Termititenax aidoneus</name>
    <dbReference type="NCBI Taxonomy" id="2218524"/>
    <lineage>
        <taxon>Bacteria</taxon>
        <taxon>Bacillati</taxon>
        <taxon>Candidatus Margulisiibacteriota</taxon>
        <taxon>Candidatus Termititenacia</taxon>
        <taxon>Candidatus Termititenacales</taxon>
        <taxon>Candidatus Termititenacaceae</taxon>
        <taxon>Candidatus Termititenax</taxon>
    </lineage>
</organism>
<keyword evidence="2" id="KW-1185">Reference proteome</keyword>
<proteinExistence type="predicted"/>
<evidence type="ECO:0000313" key="2">
    <source>
        <dbReference type="Proteomes" id="UP000269352"/>
    </source>
</evidence>
<name>A0A388TAI6_TERA1</name>
<accession>A0A388TAI6</accession>
<protein>
    <submittedName>
        <fullName evidence="1">Uncharacterized protein</fullName>
    </submittedName>
</protein>
<dbReference type="AlphaFoldDB" id="A0A388TAI6"/>
<sequence>MRTKYQYDYRGLRHIKDINEHKDWWSARVMIARPNVNSVDNEVLEIEYIDGSHYGSDRVHVKKTIC</sequence>
<dbReference type="Proteomes" id="UP000269352">
    <property type="component" value="Unassembled WGS sequence"/>
</dbReference>
<reference evidence="1 2" key="1">
    <citation type="journal article" date="2019" name="ISME J.">
        <title>Genome analyses of uncultured TG2/ZB3 bacteria in 'Margulisbacteria' specifically attached to ectosymbiotic spirochetes of protists in the termite gut.</title>
        <authorList>
            <person name="Utami Y.D."/>
            <person name="Kuwahara H."/>
            <person name="Igai K."/>
            <person name="Murakami T."/>
            <person name="Sugaya K."/>
            <person name="Morikawa T."/>
            <person name="Nagura Y."/>
            <person name="Yuki M."/>
            <person name="Deevong P."/>
            <person name="Inoue T."/>
            <person name="Kihara K."/>
            <person name="Lo N."/>
            <person name="Yamada A."/>
            <person name="Ohkuma M."/>
            <person name="Hongoh Y."/>
        </authorList>
    </citation>
    <scope>NUCLEOTIDE SEQUENCE [LARGE SCALE GENOMIC DNA]</scope>
    <source>
        <strain evidence="1">NkOx7-01</strain>
    </source>
</reference>
<comment type="caution">
    <text evidence="1">The sequence shown here is derived from an EMBL/GenBank/DDBJ whole genome shotgun (WGS) entry which is preliminary data.</text>
</comment>